<keyword evidence="2" id="KW-1185">Reference proteome</keyword>
<dbReference type="Proteomes" id="UP000299102">
    <property type="component" value="Unassembled WGS sequence"/>
</dbReference>
<dbReference type="AlphaFoldDB" id="A0A4C1W9K7"/>
<name>A0A4C1W9K7_EUMVA</name>
<evidence type="ECO:0000313" key="2">
    <source>
        <dbReference type="Proteomes" id="UP000299102"/>
    </source>
</evidence>
<evidence type="ECO:0000313" key="1">
    <source>
        <dbReference type="EMBL" id="GBP46827.1"/>
    </source>
</evidence>
<dbReference type="OrthoDB" id="7331812at2759"/>
<reference evidence="1 2" key="1">
    <citation type="journal article" date="2019" name="Commun. Biol.">
        <title>The bagworm genome reveals a unique fibroin gene that provides high tensile strength.</title>
        <authorList>
            <person name="Kono N."/>
            <person name="Nakamura H."/>
            <person name="Ohtoshi R."/>
            <person name="Tomita M."/>
            <person name="Numata K."/>
            <person name="Arakawa K."/>
        </authorList>
    </citation>
    <scope>NUCLEOTIDE SEQUENCE [LARGE SCALE GENOMIC DNA]</scope>
</reference>
<evidence type="ECO:0008006" key="3">
    <source>
        <dbReference type="Google" id="ProtNLM"/>
    </source>
</evidence>
<accession>A0A4C1W9K7</accession>
<gene>
    <name evidence="1" type="ORF">EVAR_10795_1</name>
</gene>
<protein>
    <recommendedName>
        <fullName evidence="3">THAP-type domain-containing protein</fullName>
    </recommendedName>
</protein>
<sequence length="77" mass="8391">MGLLDNASGAALWQNGNCVRSAVRFTTFDNKTWQPNKNTRICSAHFVGGKQSNVENSPVCADNFPLAYKKAETQLAS</sequence>
<comment type="caution">
    <text evidence="1">The sequence shown here is derived from an EMBL/GenBank/DDBJ whole genome shotgun (WGS) entry which is preliminary data.</text>
</comment>
<dbReference type="EMBL" id="BGZK01000489">
    <property type="protein sequence ID" value="GBP46827.1"/>
    <property type="molecule type" value="Genomic_DNA"/>
</dbReference>
<proteinExistence type="predicted"/>
<organism evidence="1 2">
    <name type="scientific">Eumeta variegata</name>
    <name type="common">Bagworm moth</name>
    <name type="synonym">Eumeta japonica</name>
    <dbReference type="NCBI Taxonomy" id="151549"/>
    <lineage>
        <taxon>Eukaryota</taxon>
        <taxon>Metazoa</taxon>
        <taxon>Ecdysozoa</taxon>
        <taxon>Arthropoda</taxon>
        <taxon>Hexapoda</taxon>
        <taxon>Insecta</taxon>
        <taxon>Pterygota</taxon>
        <taxon>Neoptera</taxon>
        <taxon>Endopterygota</taxon>
        <taxon>Lepidoptera</taxon>
        <taxon>Glossata</taxon>
        <taxon>Ditrysia</taxon>
        <taxon>Tineoidea</taxon>
        <taxon>Psychidae</taxon>
        <taxon>Oiketicinae</taxon>
        <taxon>Eumeta</taxon>
    </lineage>
</organism>